<feature type="compositionally biased region" description="Low complexity" evidence="2">
    <location>
        <begin position="500"/>
        <end position="521"/>
    </location>
</feature>
<dbReference type="InterPro" id="IPR036116">
    <property type="entry name" value="FN3_sf"/>
</dbReference>
<reference evidence="3 4" key="1">
    <citation type="submission" date="2024-02" db="EMBL/GenBank/DDBJ databases">
        <authorList>
            <person name="Chen Y."/>
            <person name="Shah S."/>
            <person name="Dougan E. K."/>
            <person name="Thang M."/>
            <person name="Chan C."/>
        </authorList>
    </citation>
    <scope>NUCLEOTIDE SEQUENCE [LARGE SCALE GENOMIC DNA]</scope>
</reference>
<feature type="region of interest" description="Disordered" evidence="2">
    <location>
        <begin position="488"/>
        <end position="521"/>
    </location>
</feature>
<feature type="compositionally biased region" description="Polar residues" evidence="2">
    <location>
        <begin position="664"/>
        <end position="678"/>
    </location>
</feature>
<dbReference type="EMBL" id="CAXAMM010042326">
    <property type="protein sequence ID" value="CAK9104158.1"/>
    <property type="molecule type" value="Genomic_DNA"/>
</dbReference>
<accession>A0ABP0RUX6</accession>
<gene>
    <name evidence="3" type="ORF">SCF082_LOCUS48628</name>
</gene>
<proteinExistence type="predicted"/>
<comment type="caution">
    <text evidence="3">The sequence shown here is derived from an EMBL/GenBank/DDBJ whole genome shotgun (WGS) entry which is preliminary data.</text>
</comment>
<evidence type="ECO:0000256" key="1">
    <source>
        <dbReference type="SAM" id="Coils"/>
    </source>
</evidence>
<feature type="compositionally biased region" description="Basic and acidic residues" evidence="2">
    <location>
        <begin position="757"/>
        <end position="766"/>
    </location>
</feature>
<organism evidence="3 4">
    <name type="scientific">Durusdinium trenchii</name>
    <dbReference type="NCBI Taxonomy" id="1381693"/>
    <lineage>
        <taxon>Eukaryota</taxon>
        <taxon>Sar</taxon>
        <taxon>Alveolata</taxon>
        <taxon>Dinophyceae</taxon>
        <taxon>Suessiales</taxon>
        <taxon>Symbiodiniaceae</taxon>
        <taxon>Durusdinium</taxon>
    </lineage>
</organism>
<dbReference type="Pfam" id="PF00612">
    <property type="entry name" value="IQ"/>
    <property type="match status" value="2"/>
</dbReference>
<dbReference type="Proteomes" id="UP001642464">
    <property type="component" value="Unassembled WGS sequence"/>
</dbReference>
<feature type="compositionally biased region" description="Basic residues" evidence="2">
    <location>
        <begin position="617"/>
        <end position="626"/>
    </location>
</feature>
<dbReference type="PROSITE" id="PS50096">
    <property type="entry name" value="IQ"/>
    <property type="match status" value="3"/>
</dbReference>
<keyword evidence="1" id="KW-0175">Coiled coil</keyword>
<feature type="region of interest" description="Disordered" evidence="2">
    <location>
        <begin position="588"/>
        <end position="637"/>
    </location>
</feature>
<feature type="region of interest" description="Disordered" evidence="2">
    <location>
        <begin position="658"/>
        <end position="695"/>
    </location>
</feature>
<name>A0ABP0RUX6_9DINO</name>
<dbReference type="InterPro" id="IPR003961">
    <property type="entry name" value="FN3_dom"/>
</dbReference>
<feature type="region of interest" description="Disordered" evidence="2">
    <location>
        <begin position="743"/>
        <end position="802"/>
    </location>
</feature>
<sequence length="1240" mass="140164">MCSYMPDFGAPAPRWVAAGERHVDVAVAQGDKVWRVQKQQKQQAQDAQRWEDVDTQSRGQRVWSVVGLQENSIYRLRIGCERADGERSEYEMLCATSPAGLRLVEEKEQLTGSTGVHLRWDAATVRGAQDILFDYVLCMHRTDNASKIITSTQRTEFQHKLDVSRAGLEILEFEVAVTLRYSTTTVEPNIHERVAVSKPLRYCTAPRVPKLVGGTPTSLVLEWKKAVLHRMALNSTLHLRVDIAEDAGTGRSEQEPSYPEGFTSRVVDLERQGKRLELAELSPGMWYWLRMRCQQPSNEEIWSLSPFVAVQVPQGLPAAPEAFEASYTLYDDEERRARHIFIKLQWTDVGSSVEEYVVQRAESRVDREDLYQVVHRTDATACVLSGLVSLKSFRYQCKFVVQARNKIGWSKAKQLSLDFLVDPSPMVVPKASIAASPLARDTAAAASKSSDHMSKTHHVIQKTKRLVKDYLDSDLVVDDEVRIEKLPKKQTKKSKRKRASASSSSNAPTAAGGIASSVSGGHSSLEWASRREWQNSKTSGFSFQDSFRDYERKHLEEDEALAKEAAYWSQFRQDQSSRSLLTVSVADVDKALQPRPPASTSPKKSPNPYRQPVLRSQRSKKGKRAGKPPSKARMSNSTRHLLAEQEALSSGVLRQPEPMAAFTGSPTSKVTSPQTKVASGTGKDAKSTRQRQMQWTHSYKTETQLQLENHSVFEGELVTDLRMLSEVETQALLFPEAVAASRVSSASQDQHEQEDEKDGHGDEHIQSETAAPKAENLKGLEKIDNEAPVQKSGASCPVSEARKHKSAAQIQSLFRTVKPRKVFREHWLLVTEQKQLAQEREMMQKMLEEERAAEDRAASVLQANVRTFNMRRKTQKEKAAVQIQAQYRRKQSQLILKERKVERVQINIAATRIQRHFRVLETQRRCKAIEAAETREKEKAALRLQKAMRANLKQKAFFAQRQAAIRIQSRFRTHKEQARFEARVQEIVLRAAIRLQTRFRAHHARKHLDQRKRFLIKSIVRVTISRCGHREACGVYETMGVSDAAKYIKTVQGSDNTYIIERNEEGTPMWTLKLIKENGEAVLLYANKVEGGSLRPPKRSWQPVSGTVPVPVLQCKSSESYLREMDLMNKEAVVVTDSGCPEIHGRYLQSGIADGVAQYVLNKKGASYMIMRSPYGEQKASQSFRDRSSPTTSRTATVKRIYYVNLVHGDSNVPPMEDWSIAQHGEDPEPILVHQQALQK</sequence>
<keyword evidence="4" id="KW-1185">Reference proteome</keyword>
<evidence type="ECO:0000256" key="2">
    <source>
        <dbReference type="SAM" id="MobiDB-lite"/>
    </source>
</evidence>
<evidence type="ECO:0000313" key="3">
    <source>
        <dbReference type="EMBL" id="CAK9104158.1"/>
    </source>
</evidence>
<dbReference type="CDD" id="cd00063">
    <property type="entry name" value="FN3"/>
    <property type="match status" value="1"/>
</dbReference>
<dbReference type="Gene3D" id="1.20.5.190">
    <property type="match status" value="1"/>
</dbReference>
<evidence type="ECO:0000313" key="4">
    <source>
        <dbReference type="Proteomes" id="UP001642464"/>
    </source>
</evidence>
<dbReference type="SMART" id="SM00015">
    <property type="entry name" value="IQ"/>
    <property type="match status" value="7"/>
</dbReference>
<feature type="compositionally biased region" description="Basic residues" evidence="2">
    <location>
        <begin position="488"/>
        <end position="499"/>
    </location>
</feature>
<feature type="coiled-coil region" evidence="1">
    <location>
        <begin position="829"/>
        <end position="856"/>
    </location>
</feature>
<protein>
    <submittedName>
        <fullName evidence="3">Abnormal spindle-like microcephaly-associated protein-like</fullName>
    </submittedName>
</protein>
<dbReference type="InterPro" id="IPR000048">
    <property type="entry name" value="IQ_motif_EF-hand-BS"/>
</dbReference>
<feature type="compositionally biased region" description="Basic and acidic residues" evidence="2">
    <location>
        <begin position="775"/>
        <end position="785"/>
    </location>
</feature>
<dbReference type="SUPFAM" id="SSF49265">
    <property type="entry name" value="Fibronectin type III"/>
    <property type="match status" value="1"/>
</dbReference>